<feature type="transmembrane region" description="Helical" evidence="9">
    <location>
        <begin position="20"/>
        <end position="41"/>
    </location>
</feature>
<dbReference type="Pfam" id="PF00005">
    <property type="entry name" value="ABC_tran"/>
    <property type="match status" value="1"/>
</dbReference>
<evidence type="ECO:0000256" key="3">
    <source>
        <dbReference type="ARBA" id="ARBA00022475"/>
    </source>
</evidence>
<dbReference type="KEGG" id="vin:AKJ08_0857"/>
<dbReference type="CDD" id="cd18552">
    <property type="entry name" value="ABC_6TM_MsbA_like"/>
    <property type="match status" value="1"/>
</dbReference>
<evidence type="ECO:0000256" key="7">
    <source>
        <dbReference type="ARBA" id="ARBA00022989"/>
    </source>
</evidence>
<dbReference type="PROSITE" id="PS50893">
    <property type="entry name" value="ABC_TRANSPORTER_2"/>
    <property type="match status" value="1"/>
</dbReference>
<dbReference type="GO" id="GO:0140359">
    <property type="term" value="F:ABC-type transporter activity"/>
    <property type="evidence" value="ECO:0007669"/>
    <property type="project" value="InterPro"/>
</dbReference>
<name>A0A0K1PAC7_9BACT</name>
<evidence type="ECO:0000259" key="10">
    <source>
        <dbReference type="PROSITE" id="PS50893"/>
    </source>
</evidence>
<dbReference type="InterPro" id="IPR011527">
    <property type="entry name" value="ABC1_TM_dom"/>
</dbReference>
<keyword evidence="6 12" id="KW-0067">ATP-binding</keyword>
<reference evidence="12 13" key="1">
    <citation type="submission" date="2015-08" db="EMBL/GenBank/DDBJ databases">
        <authorList>
            <person name="Babu N.S."/>
            <person name="Beckwith C.J."/>
            <person name="Beseler K.G."/>
            <person name="Brison A."/>
            <person name="Carone J.V."/>
            <person name="Caskin T.P."/>
            <person name="Diamond M."/>
            <person name="Durham M.E."/>
            <person name="Foxe J.M."/>
            <person name="Go M."/>
            <person name="Henderson B.A."/>
            <person name="Jones I.B."/>
            <person name="McGettigan J.A."/>
            <person name="Micheletti S.J."/>
            <person name="Nasrallah M.E."/>
            <person name="Ortiz D."/>
            <person name="Piller C.R."/>
            <person name="Privatt S.R."/>
            <person name="Schneider S.L."/>
            <person name="Sharp S."/>
            <person name="Smith T.C."/>
            <person name="Stanton J.D."/>
            <person name="Ullery H.E."/>
            <person name="Wilson R.J."/>
            <person name="Serrano M.G."/>
            <person name="Buck G."/>
            <person name="Lee V."/>
            <person name="Wang Y."/>
            <person name="Carvalho R."/>
            <person name="Voegtly L."/>
            <person name="Shi R."/>
            <person name="Duckworth R."/>
            <person name="Johnson A."/>
            <person name="Loviza R."/>
            <person name="Walstead R."/>
            <person name="Shah Z."/>
            <person name="Kiflezghi M."/>
            <person name="Wade K."/>
            <person name="Ball S.L."/>
            <person name="Bradley K.W."/>
            <person name="Asai D.J."/>
            <person name="Bowman C.A."/>
            <person name="Russell D.A."/>
            <person name="Pope W.H."/>
            <person name="Jacobs-Sera D."/>
            <person name="Hendrix R.W."/>
            <person name="Hatfull G.F."/>
        </authorList>
    </citation>
    <scope>NUCLEOTIDE SEQUENCE [LARGE SCALE GENOMIC DNA]</scope>
    <source>
        <strain evidence="12 13">DSM 27710</strain>
    </source>
</reference>
<feature type="domain" description="ABC transmembrane type-1" evidence="11">
    <location>
        <begin position="20"/>
        <end position="322"/>
    </location>
</feature>
<dbReference type="GO" id="GO:0016887">
    <property type="term" value="F:ATP hydrolysis activity"/>
    <property type="evidence" value="ECO:0007669"/>
    <property type="project" value="InterPro"/>
</dbReference>
<dbReference type="InterPro" id="IPR003593">
    <property type="entry name" value="AAA+_ATPase"/>
</dbReference>
<evidence type="ECO:0000256" key="9">
    <source>
        <dbReference type="SAM" id="Phobius"/>
    </source>
</evidence>
<feature type="transmembrane region" description="Helical" evidence="9">
    <location>
        <begin position="62"/>
        <end position="89"/>
    </location>
</feature>
<dbReference type="PANTHER" id="PTHR24221">
    <property type="entry name" value="ATP-BINDING CASSETTE SUB-FAMILY B"/>
    <property type="match status" value="1"/>
</dbReference>
<keyword evidence="3" id="KW-1003">Cell membrane</keyword>
<feature type="domain" description="ABC transporter" evidence="10">
    <location>
        <begin position="355"/>
        <end position="588"/>
    </location>
</feature>
<proteinExistence type="predicted"/>
<organism evidence="12 13">
    <name type="scientific">Vulgatibacter incomptus</name>
    <dbReference type="NCBI Taxonomy" id="1391653"/>
    <lineage>
        <taxon>Bacteria</taxon>
        <taxon>Pseudomonadati</taxon>
        <taxon>Myxococcota</taxon>
        <taxon>Myxococcia</taxon>
        <taxon>Myxococcales</taxon>
        <taxon>Cystobacterineae</taxon>
        <taxon>Vulgatibacteraceae</taxon>
        <taxon>Vulgatibacter</taxon>
    </lineage>
</organism>
<dbReference type="EMBL" id="CP012332">
    <property type="protein sequence ID" value="AKU90470.1"/>
    <property type="molecule type" value="Genomic_DNA"/>
</dbReference>
<dbReference type="PANTHER" id="PTHR24221:SF654">
    <property type="entry name" value="ATP-BINDING CASSETTE SUB-FAMILY B MEMBER 6"/>
    <property type="match status" value="1"/>
</dbReference>
<dbReference type="InterPro" id="IPR017871">
    <property type="entry name" value="ABC_transporter-like_CS"/>
</dbReference>
<dbReference type="AlphaFoldDB" id="A0A0K1PAC7"/>
<evidence type="ECO:0000256" key="1">
    <source>
        <dbReference type="ARBA" id="ARBA00004651"/>
    </source>
</evidence>
<protein>
    <submittedName>
        <fullName evidence="12">Lipid A export ATP-binding/permease protein MsbA</fullName>
    </submittedName>
</protein>
<dbReference type="SUPFAM" id="SSF52540">
    <property type="entry name" value="P-loop containing nucleoside triphosphate hydrolases"/>
    <property type="match status" value="1"/>
</dbReference>
<dbReference type="OrthoDB" id="9772049at2"/>
<dbReference type="InterPro" id="IPR027417">
    <property type="entry name" value="P-loop_NTPase"/>
</dbReference>
<dbReference type="PROSITE" id="PS50929">
    <property type="entry name" value="ABC_TM1F"/>
    <property type="match status" value="1"/>
</dbReference>
<dbReference type="PROSITE" id="PS00211">
    <property type="entry name" value="ABC_TRANSPORTER_1"/>
    <property type="match status" value="1"/>
</dbReference>
<dbReference type="SMART" id="SM00382">
    <property type="entry name" value="AAA"/>
    <property type="match status" value="1"/>
</dbReference>
<keyword evidence="2" id="KW-0813">Transport</keyword>
<dbReference type="Proteomes" id="UP000055590">
    <property type="component" value="Chromosome"/>
</dbReference>
<keyword evidence="5" id="KW-0547">Nucleotide-binding</keyword>
<dbReference type="RefSeq" id="WP_050724916.1">
    <property type="nucleotide sequence ID" value="NZ_CP012332.1"/>
</dbReference>
<evidence type="ECO:0000256" key="8">
    <source>
        <dbReference type="ARBA" id="ARBA00023136"/>
    </source>
</evidence>
<dbReference type="InterPro" id="IPR039421">
    <property type="entry name" value="Type_1_exporter"/>
</dbReference>
<dbReference type="Gene3D" id="3.40.50.300">
    <property type="entry name" value="P-loop containing nucleotide triphosphate hydrolases"/>
    <property type="match status" value="1"/>
</dbReference>
<dbReference type="GO" id="GO:0034040">
    <property type="term" value="F:ATPase-coupled lipid transmembrane transporter activity"/>
    <property type="evidence" value="ECO:0007669"/>
    <property type="project" value="TreeGrafter"/>
</dbReference>
<evidence type="ECO:0000256" key="6">
    <source>
        <dbReference type="ARBA" id="ARBA00022840"/>
    </source>
</evidence>
<evidence type="ECO:0000256" key="4">
    <source>
        <dbReference type="ARBA" id="ARBA00022692"/>
    </source>
</evidence>
<evidence type="ECO:0000256" key="2">
    <source>
        <dbReference type="ARBA" id="ARBA00022448"/>
    </source>
</evidence>
<keyword evidence="13" id="KW-1185">Reference proteome</keyword>
<evidence type="ECO:0000313" key="12">
    <source>
        <dbReference type="EMBL" id="AKU90470.1"/>
    </source>
</evidence>
<evidence type="ECO:0000256" key="5">
    <source>
        <dbReference type="ARBA" id="ARBA00022741"/>
    </source>
</evidence>
<keyword evidence="7 9" id="KW-1133">Transmembrane helix</keyword>
<dbReference type="InterPro" id="IPR036640">
    <property type="entry name" value="ABC1_TM_sf"/>
</dbReference>
<dbReference type="STRING" id="1391653.AKJ08_0857"/>
<dbReference type="FunFam" id="3.40.50.300:FF:000299">
    <property type="entry name" value="ABC transporter ATP-binding protein/permease"/>
    <property type="match status" value="1"/>
</dbReference>
<dbReference type="GO" id="GO:0005886">
    <property type="term" value="C:plasma membrane"/>
    <property type="evidence" value="ECO:0007669"/>
    <property type="project" value="UniProtKB-SubCell"/>
</dbReference>
<comment type="subcellular location">
    <subcellularLocation>
        <location evidence="1">Cell membrane</location>
        <topology evidence="1">Multi-pass membrane protein</topology>
    </subcellularLocation>
</comment>
<dbReference type="GO" id="GO:0005524">
    <property type="term" value="F:ATP binding"/>
    <property type="evidence" value="ECO:0007669"/>
    <property type="project" value="UniProtKB-KW"/>
</dbReference>
<dbReference type="InterPro" id="IPR003439">
    <property type="entry name" value="ABC_transporter-like_ATP-bd"/>
</dbReference>
<dbReference type="SUPFAM" id="SSF90123">
    <property type="entry name" value="ABC transporter transmembrane region"/>
    <property type="match status" value="1"/>
</dbReference>
<dbReference type="Pfam" id="PF00664">
    <property type="entry name" value="ABC_membrane"/>
    <property type="match status" value="1"/>
</dbReference>
<gene>
    <name evidence="12" type="ORF">AKJ08_0857</name>
</gene>
<keyword evidence="4 9" id="KW-0812">Transmembrane</keyword>
<feature type="transmembrane region" description="Helical" evidence="9">
    <location>
        <begin position="165"/>
        <end position="194"/>
    </location>
</feature>
<evidence type="ECO:0000259" key="11">
    <source>
        <dbReference type="PROSITE" id="PS50929"/>
    </source>
</evidence>
<dbReference type="Gene3D" id="1.20.1560.10">
    <property type="entry name" value="ABC transporter type 1, transmembrane domain"/>
    <property type="match status" value="1"/>
</dbReference>
<evidence type="ECO:0000313" key="13">
    <source>
        <dbReference type="Proteomes" id="UP000055590"/>
    </source>
</evidence>
<sequence>MNATDSRLVDLVRPYRLRVAAAIGCAALAAAGMGGYAFLAGPALRALVQGDSLDVGPMLSKLLPAGAVAALSSGILGSLPFLLVAAGLVKAAASAGFNVLLPGAVAEAAADLRKLVFARLLRADPGFFQTHPTGDLVSRFTGDIAAAEGAAGEVAVTLVRDLSQAVALVVVCAIIDVRLMVAAVVVVPGTLVPVRRFGERLRRIGKEQHEAQGEVARRAEQAITGHRIVQAYGGEAHEGRRFAAASERLLGVMRRSLLVRGAFTPFMEILGVVGLAAAIAWAGRAVVSGELPPEAVVSFAAAALMLYQPLKALGNLGQQLAQLRAAVGRAFELLDAPDAVHDAPDAIELPSPSEVRLEGVSVRYGERDVLRDVSLVFRAGETVALVGESGAGKSTIAGLLLRFVEPSAGRVSFDGVDLRRGTLRSLRSHVGYVPQDTIVFADTVRANLSCGAPVSDEAMRLAATEANAHLWIDRLPGGLDGELAQGGGNLSGGERQRLGIARALARQARVLVLDEATSALDAENDALLQEAFSRAMAGDRIGIVISHRLASVRGVDRVVVLEQGRVVEEGTPDELLRAGGRFARLWELQAAA</sequence>
<accession>A0A0K1PAC7</accession>
<keyword evidence="8 9" id="KW-0472">Membrane</keyword>